<feature type="compositionally biased region" description="Polar residues" evidence="2">
    <location>
        <begin position="201"/>
        <end position="210"/>
    </location>
</feature>
<dbReference type="SUPFAM" id="SSF81301">
    <property type="entry name" value="Nucleotidyltransferase"/>
    <property type="match status" value="1"/>
</dbReference>
<evidence type="ECO:0000313" key="3">
    <source>
        <dbReference type="EMBL" id="TCW28463.1"/>
    </source>
</evidence>
<feature type="coiled-coil region" evidence="1">
    <location>
        <begin position="172"/>
        <end position="199"/>
    </location>
</feature>
<dbReference type="InterPro" id="IPR007236">
    <property type="entry name" value="SlyX"/>
</dbReference>
<evidence type="ECO:0000313" key="4">
    <source>
        <dbReference type="Proteomes" id="UP000294801"/>
    </source>
</evidence>
<dbReference type="InterPro" id="IPR043519">
    <property type="entry name" value="NT_sf"/>
</dbReference>
<reference evidence="3 4" key="1">
    <citation type="submission" date="2019-03" db="EMBL/GenBank/DDBJ databases">
        <title>Genomic Encyclopedia of Type Strains, Phase IV (KMG-IV): sequencing the most valuable type-strain genomes for metagenomic binning, comparative biology and taxonomic classification.</title>
        <authorList>
            <person name="Goeker M."/>
        </authorList>
    </citation>
    <scope>NUCLEOTIDE SEQUENCE [LARGE SCALE GENOMIC DNA]</scope>
    <source>
        <strain evidence="3 4">DSM 18507</strain>
    </source>
</reference>
<organism evidence="3 4">
    <name type="scientific">Gulbenkiania mobilis</name>
    <dbReference type="NCBI Taxonomy" id="397457"/>
    <lineage>
        <taxon>Bacteria</taxon>
        <taxon>Pseudomonadati</taxon>
        <taxon>Pseudomonadota</taxon>
        <taxon>Betaproteobacteria</taxon>
        <taxon>Neisseriales</taxon>
        <taxon>Chromobacteriaceae</taxon>
        <taxon>Gulbenkiania</taxon>
    </lineage>
</organism>
<accession>A0ABY2CTT6</accession>
<feature type="region of interest" description="Disordered" evidence="2">
    <location>
        <begin position="201"/>
        <end position="221"/>
    </location>
</feature>
<sequence length="221" mass="25021">MRYPAPLALAQAVAPLLAGLGWGIGGSTLLYRLGLEADPQDLDLDLVVQPTAFAEAEQRLLAMLEPLPRPPHPRNRTEHFARFVADDGTRLDLMAGIAVSTPAGVQGWTFDPGRVERDGALAWMHPEDWLELYRLFDRPYRVVQLEQWLSARDTRQRAEALEVRLAWLDDTLDSLSRTVARQQQEIDLLQEQLRVLYRQLQQGPDQSGSPLSLRDEVPPHY</sequence>
<protein>
    <submittedName>
        <fullName evidence="3">Coiled-coil protein SlyX</fullName>
    </submittedName>
</protein>
<dbReference type="PANTHER" id="PTHR36508">
    <property type="entry name" value="PROTEIN SLYX"/>
    <property type="match status" value="1"/>
</dbReference>
<keyword evidence="4" id="KW-1185">Reference proteome</keyword>
<keyword evidence="1" id="KW-0175">Coiled coil</keyword>
<name>A0ABY2CTT6_GULMO</name>
<dbReference type="EMBL" id="SMDA01000012">
    <property type="protein sequence ID" value="TCW28463.1"/>
    <property type="molecule type" value="Genomic_DNA"/>
</dbReference>
<dbReference type="Proteomes" id="UP000294801">
    <property type="component" value="Unassembled WGS sequence"/>
</dbReference>
<evidence type="ECO:0000256" key="2">
    <source>
        <dbReference type="SAM" id="MobiDB-lite"/>
    </source>
</evidence>
<dbReference type="RefSeq" id="WP_404810885.1">
    <property type="nucleotide sequence ID" value="NZ_SMDA01000012.1"/>
</dbReference>
<dbReference type="PANTHER" id="PTHR36508:SF1">
    <property type="entry name" value="PROTEIN SLYX"/>
    <property type="match status" value="1"/>
</dbReference>
<dbReference type="Gene3D" id="3.30.460.40">
    <property type="match status" value="1"/>
</dbReference>
<evidence type="ECO:0000256" key="1">
    <source>
        <dbReference type="SAM" id="Coils"/>
    </source>
</evidence>
<comment type="caution">
    <text evidence="3">The sequence shown here is derived from an EMBL/GenBank/DDBJ whole genome shotgun (WGS) entry which is preliminary data.</text>
</comment>
<proteinExistence type="predicted"/>
<gene>
    <name evidence="3" type="ORF">EV669_11212</name>
</gene>
<dbReference type="Pfam" id="PF04102">
    <property type="entry name" value="SlyX"/>
    <property type="match status" value="1"/>
</dbReference>